<proteinExistence type="predicted"/>
<dbReference type="EMBL" id="POTM01000065">
    <property type="protein sequence ID" value="TLH59493.1"/>
    <property type="molecule type" value="Genomic_DNA"/>
</dbReference>
<comment type="caution">
    <text evidence="1">The sequence shown here is derived from an EMBL/GenBank/DDBJ whole genome shotgun (WGS) entry which is preliminary data.</text>
</comment>
<gene>
    <name evidence="1" type="ORF">C1S79_27405</name>
</gene>
<accession>A0A7I7ZR56</accession>
<organism evidence="1 2">
    <name type="scientific">Mycolicibacterium phocaicum</name>
    <dbReference type="NCBI Taxonomy" id="319706"/>
    <lineage>
        <taxon>Bacteria</taxon>
        <taxon>Bacillati</taxon>
        <taxon>Actinomycetota</taxon>
        <taxon>Actinomycetes</taxon>
        <taxon>Mycobacteriales</taxon>
        <taxon>Mycobacteriaceae</taxon>
        <taxon>Mycolicibacterium</taxon>
    </lineage>
</organism>
<keyword evidence="2" id="KW-1185">Reference proteome</keyword>
<evidence type="ECO:0000313" key="1">
    <source>
        <dbReference type="EMBL" id="TLH59493.1"/>
    </source>
</evidence>
<evidence type="ECO:0000313" key="2">
    <source>
        <dbReference type="Proteomes" id="UP000309984"/>
    </source>
</evidence>
<dbReference type="AlphaFoldDB" id="A0A7I7ZR56"/>
<sequence length="108" mass="11541">MTQSTVMAAPVPPSAGESVQLLVAPVVTNDPTPDLALFAEVDAILCEAASALRRPPAPPAVGCALREPRCAGRSWNMHMPRPRNAPADRVDPMQRSPPQRLDVTPEHC</sequence>
<protein>
    <submittedName>
        <fullName evidence="1">Uncharacterized protein</fullName>
    </submittedName>
</protein>
<reference evidence="1 2" key="1">
    <citation type="submission" date="2018-01" db="EMBL/GenBank/DDBJ databases">
        <title>Comparative genomics of Mycobacterium mucogenicum and Mycobacterium neoaurum clade members emphasizing tRNA and non-coding RNA.</title>
        <authorList>
            <person name="Behra P.R.K."/>
            <person name="Pettersson B.M.F."/>
            <person name="Das S."/>
            <person name="Dasgupta S."/>
            <person name="Kirsebom L.A."/>
        </authorList>
    </citation>
    <scope>NUCLEOTIDE SEQUENCE [LARGE SCALE GENOMIC DNA]</scope>
    <source>
        <strain evidence="1 2">DSM 45104</strain>
    </source>
</reference>
<dbReference type="Proteomes" id="UP000309984">
    <property type="component" value="Unassembled WGS sequence"/>
</dbReference>
<dbReference type="RefSeq" id="WP_138251262.1">
    <property type="nucleotide sequence ID" value="NZ_AP022616.1"/>
</dbReference>
<name>A0A7I7ZR56_9MYCO</name>